<organism evidence="9 10">
    <name type="scientific">Aureococcus anophagefferens</name>
    <name type="common">Harmful bloom alga</name>
    <dbReference type="NCBI Taxonomy" id="44056"/>
    <lineage>
        <taxon>Eukaryota</taxon>
        <taxon>Sar</taxon>
        <taxon>Stramenopiles</taxon>
        <taxon>Ochrophyta</taxon>
        <taxon>Pelagophyceae</taxon>
        <taxon>Pelagomonadales</taxon>
        <taxon>Pelagomonadaceae</taxon>
        <taxon>Aureococcus</taxon>
    </lineage>
</organism>
<dbReference type="EMBL" id="JBBJCI010000370">
    <property type="protein sequence ID" value="KAK7232270.1"/>
    <property type="molecule type" value="Genomic_DNA"/>
</dbReference>
<evidence type="ECO:0000259" key="8">
    <source>
        <dbReference type="PROSITE" id="PS50893"/>
    </source>
</evidence>
<accession>A0ABR1FK43</accession>
<keyword evidence="4 7" id="KW-1133">Transmembrane helix</keyword>
<feature type="transmembrane region" description="Helical" evidence="7">
    <location>
        <begin position="480"/>
        <end position="503"/>
    </location>
</feature>
<dbReference type="Proteomes" id="UP001363151">
    <property type="component" value="Unassembled WGS sequence"/>
</dbReference>
<dbReference type="PROSITE" id="PS50893">
    <property type="entry name" value="ABC_TRANSPORTER_2"/>
    <property type="match status" value="1"/>
</dbReference>
<proteinExistence type="predicted"/>
<dbReference type="InterPro" id="IPR050352">
    <property type="entry name" value="ABCG_transporters"/>
</dbReference>
<evidence type="ECO:0000256" key="6">
    <source>
        <dbReference type="SAM" id="MobiDB-lite"/>
    </source>
</evidence>
<dbReference type="SUPFAM" id="SSF52540">
    <property type="entry name" value="P-loop containing nucleoside triphosphate hydrolases"/>
    <property type="match status" value="1"/>
</dbReference>
<name>A0ABR1FK43_AURAN</name>
<evidence type="ECO:0000256" key="2">
    <source>
        <dbReference type="ARBA" id="ARBA00022448"/>
    </source>
</evidence>
<feature type="compositionally biased region" description="Low complexity" evidence="6">
    <location>
        <begin position="745"/>
        <end position="755"/>
    </location>
</feature>
<feature type="transmembrane region" description="Helical" evidence="7">
    <location>
        <begin position="515"/>
        <end position="544"/>
    </location>
</feature>
<dbReference type="PANTHER" id="PTHR48041">
    <property type="entry name" value="ABC TRANSPORTER G FAMILY MEMBER 28"/>
    <property type="match status" value="1"/>
</dbReference>
<gene>
    <name evidence="9" type="ORF">SO694_00030332</name>
</gene>
<evidence type="ECO:0000313" key="9">
    <source>
        <dbReference type="EMBL" id="KAK7232270.1"/>
    </source>
</evidence>
<dbReference type="Pfam" id="PF01061">
    <property type="entry name" value="ABC2_membrane"/>
    <property type="match status" value="1"/>
</dbReference>
<keyword evidence="2" id="KW-0813">Transport</keyword>
<evidence type="ECO:0000256" key="3">
    <source>
        <dbReference type="ARBA" id="ARBA00022692"/>
    </source>
</evidence>
<dbReference type="InterPro" id="IPR003439">
    <property type="entry name" value="ABC_transporter-like_ATP-bd"/>
</dbReference>
<feature type="domain" description="ABC transporter" evidence="8">
    <location>
        <begin position="76"/>
        <end position="321"/>
    </location>
</feature>
<evidence type="ECO:0000256" key="7">
    <source>
        <dbReference type="SAM" id="Phobius"/>
    </source>
</evidence>
<comment type="subcellular location">
    <subcellularLocation>
        <location evidence="1">Membrane</location>
        <topology evidence="1">Multi-pass membrane protein</topology>
    </subcellularLocation>
</comment>
<dbReference type="Gene3D" id="3.40.50.300">
    <property type="entry name" value="P-loop containing nucleotide triphosphate hydrolases"/>
    <property type="match status" value="1"/>
</dbReference>
<reference evidence="9 10" key="1">
    <citation type="submission" date="2024-03" db="EMBL/GenBank/DDBJ databases">
        <title>Aureococcus anophagefferens CCMP1851 and Kratosvirus quantuckense: Draft genome of a second virus-susceptible host strain in the model system.</title>
        <authorList>
            <person name="Chase E."/>
            <person name="Truchon A.R."/>
            <person name="Schepens W."/>
            <person name="Wilhelm S.W."/>
        </authorList>
    </citation>
    <scope>NUCLEOTIDE SEQUENCE [LARGE SCALE GENOMIC DNA]</scope>
    <source>
        <strain evidence="9 10">CCMP1851</strain>
    </source>
</reference>
<feature type="transmembrane region" description="Helical" evidence="7">
    <location>
        <begin position="431"/>
        <end position="452"/>
    </location>
</feature>
<feature type="region of interest" description="Disordered" evidence="6">
    <location>
        <begin position="732"/>
        <end position="802"/>
    </location>
</feature>
<feature type="transmembrane region" description="Helical" evidence="7">
    <location>
        <begin position="556"/>
        <end position="581"/>
    </location>
</feature>
<dbReference type="Pfam" id="PF00005">
    <property type="entry name" value="ABC_tran"/>
    <property type="match status" value="1"/>
</dbReference>
<dbReference type="PANTHER" id="PTHR48041:SF139">
    <property type="entry name" value="PROTEIN SCARLET"/>
    <property type="match status" value="1"/>
</dbReference>
<protein>
    <submittedName>
        <fullName evidence="9">ABC transporter</fullName>
    </submittedName>
</protein>
<evidence type="ECO:0000313" key="10">
    <source>
        <dbReference type="Proteomes" id="UP001363151"/>
    </source>
</evidence>
<dbReference type="InterPro" id="IPR027417">
    <property type="entry name" value="P-loop_NTPase"/>
</dbReference>
<sequence>MAAILPKVAQGAANSLLRRAGNYSQKKSESNSKPKVPQGQGGQAMFRFLGDVGASVGGATPPGLGVPRGDDEDPLLLWQGVSLTYRGVPTLANCSGYVTRGEFLCVLGPGSGSDRVALLDVLSGRAVSGSIEGHFAYDGRRFTKEHLLELSTYVPQETSFLAHATCEEAIYFVAKLRLARETTEADVARRCTESLKTTELDGCRDEFVGGSLGGGRVVVGLSAVQRRQLSIAVGLVAQPRLMFAENPTRGLDAAAALRFVRLVGTLCDGGLAAVCAVNAPRRSIWSLFRSCYVMSCGHVLYAGPTEGAVPWFRSIGYFRGETTGNPADLVLDLVAIDCDKPGVAHTLRTISDVVAAHRQFAATAAPKIEAKAHAFPLAADGNGDVAGSLSFGDDDASPLDGPKRYVASFLAAFPHIFARTLRAKWRHPRDLALRLSYLLCVLAVGAIIFGRAKLRPDDRPPWETGPVDHASPSYAEFTHYLNAVIVWLVATFASIVSVQAVFFEDCHRARGDIEVGLYTTAPFLAAYGAVEFFLACVMYFPLALSYGLATHMAHPLLFGATLAGMAFYFSLLSLLTCACAYTHEDALMNTMVSYIVHLASCHLVTRPKDLPPGARFVNNFSFLKPMFALLMTNELGPRSAKFMQFDFKDKYDALTVTFGTFVVPLMRVHVVAENAPLPSKATEAHFEQVLKSYERALLQHGCSIDEIRAISERADINLDGDSVITPKRTISDSELAGAARPPPAAAAEAPPDLAPSYVPYTPIDDAPGDVPPLEDAYDESGLLAPAPTPPGFRYDVGDEVNI</sequence>
<keyword evidence="3 7" id="KW-0812">Transmembrane</keyword>
<comment type="caution">
    <text evidence="9">The sequence shown here is derived from an EMBL/GenBank/DDBJ whole genome shotgun (WGS) entry which is preliminary data.</text>
</comment>
<keyword evidence="10" id="KW-1185">Reference proteome</keyword>
<evidence type="ECO:0000256" key="4">
    <source>
        <dbReference type="ARBA" id="ARBA00022989"/>
    </source>
</evidence>
<evidence type="ECO:0000256" key="5">
    <source>
        <dbReference type="ARBA" id="ARBA00023136"/>
    </source>
</evidence>
<dbReference type="InterPro" id="IPR013525">
    <property type="entry name" value="ABC2_TM"/>
</dbReference>
<keyword evidence="5 7" id="KW-0472">Membrane</keyword>
<evidence type="ECO:0000256" key="1">
    <source>
        <dbReference type="ARBA" id="ARBA00004141"/>
    </source>
</evidence>